<protein>
    <submittedName>
        <fullName evidence="2">MBL fold metallo-hydrolase</fullName>
    </submittedName>
</protein>
<gene>
    <name evidence="2" type="ORF">C2E16_10395</name>
</gene>
<dbReference type="PANTHER" id="PTHR42951:SF14">
    <property type="entry name" value="METALLO-BETA-LACTAMASE SUPERFAMILY PROTEIN"/>
    <property type="match status" value="1"/>
</dbReference>
<dbReference type="PANTHER" id="PTHR42951">
    <property type="entry name" value="METALLO-BETA-LACTAMASE DOMAIN-CONTAINING"/>
    <property type="match status" value="1"/>
</dbReference>
<dbReference type="Pfam" id="PF00753">
    <property type="entry name" value="Lactamase_B"/>
    <property type="match status" value="1"/>
</dbReference>
<dbReference type="GeneID" id="84630848"/>
<accession>A0ABN5H9M0</accession>
<dbReference type="EMBL" id="CP026378">
    <property type="protein sequence ID" value="AUY25275.1"/>
    <property type="molecule type" value="Genomic_DNA"/>
</dbReference>
<sequence length="288" mass="33011">MKHVQPQTKVFLSSDQNDGFGVTSTLIYGERQAILVDAQFTLANAHRLVAELLELKRELTTIFITHLHPDHYLGIEVIKQVWPEARIVAYRQIADAINDAWDFKIAYWGKTILQKNGATIKFTAERLEDSVIWLEGQAIEIPGIMCGDCIEIAPLWIPTTRTLIASDLVFSDCHVWLADMRTPERLQQWLNTLERLKEMRPDVVIPGHSSSSLHLLPSAIDFTRRYIDDFFAQLALSADAQALQQNMDRLYPDLPLRICLDYSSRILKDHYVWPGDWPPALREMPSAF</sequence>
<dbReference type="InterPro" id="IPR036866">
    <property type="entry name" value="RibonucZ/Hydroxyglut_hydro"/>
</dbReference>
<evidence type="ECO:0000313" key="3">
    <source>
        <dbReference type="Proteomes" id="UP000237673"/>
    </source>
</evidence>
<feature type="domain" description="Metallo-beta-lactamase" evidence="1">
    <location>
        <begin position="21"/>
        <end position="208"/>
    </location>
</feature>
<organism evidence="2 3">
    <name type="scientific">Mixta calida</name>
    <dbReference type="NCBI Taxonomy" id="665913"/>
    <lineage>
        <taxon>Bacteria</taxon>
        <taxon>Pseudomonadati</taxon>
        <taxon>Pseudomonadota</taxon>
        <taxon>Gammaproteobacteria</taxon>
        <taxon>Enterobacterales</taxon>
        <taxon>Erwiniaceae</taxon>
        <taxon>Mixta</taxon>
    </lineage>
</organism>
<proteinExistence type="predicted"/>
<dbReference type="SUPFAM" id="SSF56281">
    <property type="entry name" value="Metallo-hydrolase/oxidoreductase"/>
    <property type="match status" value="1"/>
</dbReference>
<dbReference type="InterPro" id="IPR050855">
    <property type="entry name" value="NDM-1-like"/>
</dbReference>
<dbReference type="InterPro" id="IPR001279">
    <property type="entry name" value="Metallo-B-lactamas"/>
</dbReference>
<evidence type="ECO:0000259" key="1">
    <source>
        <dbReference type="SMART" id="SM00849"/>
    </source>
</evidence>
<name>A0ABN5H9M0_9GAMM</name>
<evidence type="ECO:0000313" key="2">
    <source>
        <dbReference type="EMBL" id="AUY25275.1"/>
    </source>
</evidence>
<reference evidence="2 3" key="1">
    <citation type="submission" date="2018-01" db="EMBL/GenBank/DDBJ databases">
        <title>Complete and assembled Genome of Pantoea calida DSM22759T.</title>
        <authorList>
            <person name="Stevens M.J.A."/>
            <person name="Zurfluh K."/>
            <person name="Stephan R."/>
        </authorList>
    </citation>
    <scope>NUCLEOTIDE SEQUENCE [LARGE SCALE GENOMIC DNA]</scope>
    <source>
        <strain evidence="2 3">DSM 22759</strain>
    </source>
</reference>
<dbReference type="SMART" id="SM00849">
    <property type="entry name" value="Lactamase_B"/>
    <property type="match status" value="1"/>
</dbReference>
<dbReference type="CDD" id="cd07739">
    <property type="entry name" value="metallo-hydrolase-like_MBL-fold"/>
    <property type="match status" value="1"/>
</dbReference>
<dbReference type="Gene3D" id="3.60.15.10">
    <property type="entry name" value="Ribonuclease Z/Hydroxyacylglutathione hydrolase-like"/>
    <property type="match status" value="1"/>
</dbReference>
<keyword evidence="3" id="KW-1185">Reference proteome</keyword>
<dbReference type="Proteomes" id="UP000237673">
    <property type="component" value="Chromosome"/>
</dbReference>
<dbReference type="RefSeq" id="WP_084970109.1">
    <property type="nucleotide sequence ID" value="NZ_CP026378.1"/>
</dbReference>